<dbReference type="SUPFAM" id="SSF53474">
    <property type="entry name" value="alpha/beta-Hydrolases"/>
    <property type="match status" value="1"/>
</dbReference>
<feature type="domain" description="Serine hydrolase" evidence="2">
    <location>
        <begin position="3"/>
        <end position="229"/>
    </location>
</feature>
<gene>
    <name evidence="3" type="ORF">P875_00108969</name>
</gene>
<dbReference type="PANTHER" id="PTHR48070">
    <property type="entry name" value="ESTERASE OVCA2"/>
    <property type="match status" value="1"/>
</dbReference>
<keyword evidence="1 3" id="KW-0378">Hydrolase</keyword>
<dbReference type="InterPro" id="IPR029058">
    <property type="entry name" value="AB_hydrolase_fold"/>
</dbReference>
<dbReference type="PANTHER" id="PTHR48070:SF4">
    <property type="entry name" value="ESTERASE ALNB"/>
    <property type="match status" value="1"/>
</dbReference>
<dbReference type="InterPro" id="IPR005645">
    <property type="entry name" value="FSH-like_dom"/>
</dbReference>
<dbReference type="Pfam" id="PF03959">
    <property type="entry name" value="FSH1"/>
    <property type="match status" value="1"/>
</dbReference>
<dbReference type="GO" id="GO:0019748">
    <property type="term" value="P:secondary metabolic process"/>
    <property type="evidence" value="ECO:0007669"/>
    <property type="project" value="TreeGrafter"/>
</dbReference>
<dbReference type="OrthoDB" id="414698at2759"/>
<dbReference type="GO" id="GO:0016787">
    <property type="term" value="F:hydrolase activity"/>
    <property type="evidence" value="ECO:0007669"/>
    <property type="project" value="UniProtKB-KW"/>
</dbReference>
<dbReference type="AlphaFoldDB" id="A0A0F0IPG6"/>
<dbReference type="Gene3D" id="3.40.50.1820">
    <property type="entry name" value="alpha/beta hydrolase"/>
    <property type="match status" value="1"/>
</dbReference>
<dbReference type="GO" id="GO:0005737">
    <property type="term" value="C:cytoplasm"/>
    <property type="evidence" value="ECO:0007669"/>
    <property type="project" value="TreeGrafter"/>
</dbReference>
<reference evidence="3 4" key="1">
    <citation type="submission" date="2015-02" db="EMBL/GenBank/DDBJ databases">
        <title>Draft genome sequence of Aspergillus parasiticus SU-1.</title>
        <authorList>
            <person name="Yu J."/>
            <person name="Fedorova N."/>
            <person name="Yin Y."/>
            <person name="Losada L."/>
            <person name="Zafar N."/>
            <person name="Taujale R."/>
            <person name="Ehrlich K.C."/>
            <person name="Bhatnagar D."/>
            <person name="Cleveland T.E."/>
            <person name="Bennett J.W."/>
            <person name="Nierman W.C."/>
        </authorList>
    </citation>
    <scope>NUCLEOTIDE SEQUENCE [LARGE SCALE GENOMIC DNA]</scope>
    <source>
        <strain evidence="4">ATCC 56775 / NRRL 5862 / SRRC 143 / SU-1</strain>
    </source>
</reference>
<evidence type="ECO:0000259" key="2">
    <source>
        <dbReference type="Pfam" id="PF03959"/>
    </source>
</evidence>
<proteinExistence type="predicted"/>
<dbReference type="Proteomes" id="UP000033540">
    <property type="component" value="Unassembled WGS sequence"/>
</dbReference>
<organism evidence="3 4">
    <name type="scientific">Aspergillus parasiticus (strain ATCC 56775 / NRRL 5862 / SRRC 143 / SU-1)</name>
    <dbReference type="NCBI Taxonomy" id="1403190"/>
    <lineage>
        <taxon>Eukaryota</taxon>
        <taxon>Fungi</taxon>
        <taxon>Dikarya</taxon>
        <taxon>Ascomycota</taxon>
        <taxon>Pezizomycotina</taxon>
        <taxon>Eurotiomycetes</taxon>
        <taxon>Eurotiomycetidae</taxon>
        <taxon>Eurotiales</taxon>
        <taxon>Aspergillaceae</taxon>
        <taxon>Aspergillus</taxon>
        <taxon>Aspergillus subgen. Circumdati</taxon>
    </lineage>
</organism>
<dbReference type="InterPro" id="IPR050593">
    <property type="entry name" value="LovG"/>
</dbReference>
<comment type="caution">
    <text evidence="3">The sequence shown here is derived from an EMBL/GenBank/DDBJ whole genome shotgun (WGS) entry which is preliminary data.</text>
</comment>
<dbReference type="GO" id="GO:0005634">
    <property type="term" value="C:nucleus"/>
    <property type="evidence" value="ECO:0007669"/>
    <property type="project" value="TreeGrafter"/>
</dbReference>
<sequence>MEFLCLPGAYGNENIFKAQLGQLVEELQRTNSAKFHFTHGPILANPPPEFDGYFGPPPNYRYIYVRDDFAVKLRKLPSIPNREQAMHYVEHGTKNEATAASAKRAVDLILDQVEQNDKIRGLIAYSEGATVAASVMIEEQRRYKESGRPVRIKCAVFISGWPAIDIHSGKVIIPTGLDDEEYIPVPTCHVIGAEDAFLEGSKALYDLCNVDNAEYFDHGGGHIIPRNPTTLRELGDVIRNMIRESLDCE</sequence>
<dbReference type="EMBL" id="JZEE01000160">
    <property type="protein sequence ID" value="KJK67778.1"/>
    <property type="molecule type" value="Genomic_DNA"/>
</dbReference>
<evidence type="ECO:0000313" key="4">
    <source>
        <dbReference type="Proteomes" id="UP000033540"/>
    </source>
</evidence>
<accession>A0A0F0IPG6</accession>
<evidence type="ECO:0000313" key="3">
    <source>
        <dbReference type="EMBL" id="KJK67778.1"/>
    </source>
</evidence>
<protein>
    <submittedName>
        <fullName evidence="3">Serine hydrolase FSH1</fullName>
    </submittedName>
</protein>
<name>A0A0F0IPG6_ASPPU</name>
<evidence type="ECO:0000256" key="1">
    <source>
        <dbReference type="ARBA" id="ARBA00022801"/>
    </source>
</evidence>